<comment type="caution">
    <text evidence="2">The sequence shown here is derived from an EMBL/GenBank/DDBJ whole genome shotgun (WGS) entry which is preliminary data.</text>
</comment>
<organism evidence="2 3">
    <name type="scientific">Granulicatella seriolae</name>
    <dbReference type="NCBI Taxonomy" id="2967226"/>
    <lineage>
        <taxon>Bacteria</taxon>
        <taxon>Bacillati</taxon>
        <taxon>Bacillota</taxon>
        <taxon>Bacilli</taxon>
        <taxon>Lactobacillales</taxon>
        <taxon>Carnobacteriaceae</taxon>
        <taxon>Granulicatella</taxon>
    </lineage>
</organism>
<dbReference type="PANTHER" id="PTHR43031:SF17">
    <property type="entry name" value="SULFURTRANSFERASE YTWF-RELATED"/>
    <property type="match status" value="1"/>
</dbReference>
<reference evidence="2" key="1">
    <citation type="submission" date="2022-07" db="EMBL/GenBank/DDBJ databases">
        <authorList>
            <person name="Jung M.-Y."/>
            <person name="Lee M."/>
        </authorList>
    </citation>
    <scope>NUCLEOTIDE SEQUENCE</scope>
    <source>
        <strain evidence="2">S8</strain>
    </source>
</reference>
<accession>A0ABT1WLA8</accession>
<dbReference type="RefSeq" id="WP_256944227.1">
    <property type="nucleotide sequence ID" value="NZ_JANHNZ010000001.1"/>
</dbReference>
<dbReference type="SUPFAM" id="SSF52821">
    <property type="entry name" value="Rhodanese/Cell cycle control phosphatase"/>
    <property type="match status" value="1"/>
</dbReference>
<name>A0ABT1WLA8_9LACT</name>
<feature type="domain" description="Rhodanese" evidence="1">
    <location>
        <begin position="15"/>
        <end position="98"/>
    </location>
</feature>
<dbReference type="PROSITE" id="PS50206">
    <property type="entry name" value="RHODANESE_3"/>
    <property type="match status" value="1"/>
</dbReference>
<dbReference type="Gene3D" id="3.40.250.10">
    <property type="entry name" value="Rhodanese-like domain"/>
    <property type="match status" value="1"/>
</dbReference>
<keyword evidence="3" id="KW-1185">Reference proteome</keyword>
<dbReference type="InterPro" id="IPR050229">
    <property type="entry name" value="GlpE_sulfurtransferase"/>
</dbReference>
<dbReference type="Proteomes" id="UP001059480">
    <property type="component" value="Unassembled WGS sequence"/>
</dbReference>
<evidence type="ECO:0000259" key="1">
    <source>
        <dbReference type="PROSITE" id="PS50206"/>
    </source>
</evidence>
<dbReference type="SMART" id="SM00450">
    <property type="entry name" value="RHOD"/>
    <property type="match status" value="1"/>
</dbReference>
<reference evidence="2" key="2">
    <citation type="journal article" date="2023" name="Curr. Microbiol.">
        <title>Granulicatella seriolae sp. nov., a Novel Facultative Anaerobe Isolated from Yellowtail Marine Fish.</title>
        <authorList>
            <person name="Lee M."/>
            <person name="Choi Y.J."/>
            <person name="Farooq A."/>
            <person name="Jeong J.B."/>
            <person name="Jung M.Y."/>
        </authorList>
    </citation>
    <scope>NUCLEOTIDE SEQUENCE</scope>
    <source>
        <strain evidence="2">S8</strain>
    </source>
</reference>
<reference evidence="2" key="3">
    <citation type="journal article" date="2023" name="Microbiol. Resour. Announc.">
        <title>Draft Genome Sequence of Granulicatella sp. Strain S8, Isolated from a Marine Fish, Seriola quinqueradiata.</title>
        <authorList>
            <person name="Lee M."/>
            <person name="Farooq A."/>
            <person name="Jeong J.B."/>
            <person name="Jung M.Y."/>
        </authorList>
    </citation>
    <scope>NUCLEOTIDE SEQUENCE</scope>
    <source>
        <strain evidence="2">S8</strain>
    </source>
</reference>
<dbReference type="EMBL" id="JANHNZ010000001">
    <property type="protein sequence ID" value="MCQ9209117.1"/>
    <property type="molecule type" value="Genomic_DNA"/>
</dbReference>
<dbReference type="CDD" id="cd00158">
    <property type="entry name" value="RHOD"/>
    <property type="match status" value="1"/>
</dbReference>
<dbReference type="InterPro" id="IPR036873">
    <property type="entry name" value="Rhodanese-like_dom_sf"/>
</dbReference>
<proteinExistence type="predicted"/>
<dbReference type="PANTHER" id="PTHR43031">
    <property type="entry name" value="FAD-DEPENDENT OXIDOREDUCTASE"/>
    <property type="match status" value="1"/>
</dbReference>
<gene>
    <name evidence="2" type="ORF">NPA36_00865</name>
</gene>
<sequence>MFSSIGVDEFYQKFKKESLTIIDVRETDEFEREHIPSARTLPLSELEQRIDQLNKDEKYYVICQSGGRSAMACNLLSTKGYDTVNVMGGMSAWKGELA</sequence>
<dbReference type="Pfam" id="PF00581">
    <property type="entry name" value="Rhodanese"/>
    <property type="match status" value="1"/>
</dbReference>
<evidence type="ECO:0000313" key="2">
    <source>
        <dbReference type="EMBL" id="MCQ9209117.1"/>
    </source>
</evidence>
<protein>
    <submittedName>
        <fullName evidence="2">Rhodanese-like domain-containing protein</fullName>
    </submittedName>
</protein>
<dbReference type="InterPro" id="IPR001763">
    <property type="entry name" value="Rhodanese-like_dom"/>
</dbReference>
<evidence type="ECO:0000313" key="3">
    <source>
        <dbReference type="Proteomes" id="UP001059480"/>
    </source>
</evidence>